<reference evidence="4 5" key="1">
    <citation type="submission" date="2023-11" db="EMBL/GenBank/DDBJ databases">
        <title>Halocaridina rubra genome assembly.</title>
        <authorList>
            <person name="Smith C."/>
        </authorList>
    </citation>
    <scope>NUCLEOTIDE SEQUENCE [LARGE SCALE GENOMIC DNA]</scope>
    <source>
        <strain evidence="4">EP-1</strain>
        <tissue evidence="4">Whole</tissue>
    </source>
</reference>
<evidence type="ECO:0000313" key="4">
    <source>
        <dbReference type="EMBL" id="KAK7069080.1"/>
    </source>
</evidence>
<dbReference type="Gene3D" id="1.20.120.900">
    <property type="entry name" value="Pex19, mPTS binding domain"/>
    <property type="match status" value="1"/>
</dbReference>
<dbReference type="InterPro" id="IPR038322">
    <property type="entry name" value="Pex19_C_sf"/>
</dbReference>
<dbReference type="GO" id="GO:0045046">
    <property type="term" value="P:protein import into peroxisome membrane"/>
    <property type="evidence" value="ECO:0007669"/>
    <property type="project" value="TreeGrafter"/>
</dbReference>
<feature type="compositionally biased region" description="Polar residues" evidence="3">
    <location>
        <begin position="91"/>
        <end position="103"/>
    </location>
</feature>
<comment type="similarity">
    <text evidence="1">Belongs to the peroxin-19 family.</text>
</comment>
<sequence>MSEGEKQNEKKVEAVPDPDLDNLLDDALQDFTKPQPALHPPATNVDLAAAVAALGVGAATANPSENIWTEGFIQQATANFERTMRELMEQYQGQGPVSPSSEAKATVEKVSAAPEPASASDTKATPAEGLDFSTMSTEFAKFAEAATKSAAEAPSDAVFTECLAETMRQLNQNNEQLKNVPNADDLSKMFESLGFGGGERDEGAMSGLFPLMQVMLENILSKEVLYPPMKEITDKYPDWLADHRSSLSEEEYERYNKQYDVMKQVVQLYEEEQDSDTEEVKGQRFEKVMQFMQKLQEMGQPPKELVGDMGPMINFDDAGNPVLPDVSTLLGAAGFPGVGGVPTDPPTEGTASGEQQQPAEGEQCNLM</sequence>
<evidence type="ECO:0000256" key="3">
    <source>
        <dbReference type="SAM" id="MobiDB-lite"/>
    </source>
</evidence>
<comment type="caution">
    <text evidence="4">The sequence shown here is derived from an EMBL/GenBank/DDBJ whole genome shotgun (WGS) entry which is preliminary data.</text>
</comment>
<evidence type="ECO:0000256" key="2">
    <source>
        <dbReference type="ARBA" id="ARBA00029688"/>
    </source>
</evidence>
<feature type="region of interest" description="Disordered" evidence="3">
    <location>
        <begin position="90"/>
        <end position="128"/>
    </location>
</feature>
<evidence type="ECO:0000313" key="5">
    <source>
        <dbReference type="Proteomes" id="UP001381693"/>
    </source>
</evidence>
<dbReference type="PANTHER" id="PTHR12774">
    <property type="entry name" value="PEROXISOMAL BIOGENESIS FACTOR 19"/>
    <property type="match status" value="1"/>
</dbReference>
<keyword evidence="4" id="KW-0675">Receptor</keyword>
<feature type="region of interest" description="Disordered" evidence="3">
    <location>
        <begin position="1"/>
        <end position="24"/>
    </location>
</feature>
<keyword evidence="5" id="KW-1185">Reference proteome</keyword>
<proteinExistence type="inferred from homology"/>
<protein>
    <recommendedName>
        <fullName evidence="2">Peroxin-19</fullName>
    </recommendedName>
</protein>
<dbReference type="Proteomes" id="UP001381693">
    <property type="component" value="Unassembled WGS sequence"/>
</dbReference>
<name>A0AAN8WZ79_HALRR</name>
<feature type="compositionally biased region" description="Basic and acidic residues" evidence="3">
    <location>
        <begin position="1"/>
        <end position="14"/>
    </location>
</feature>
<dbReference type="GO" id="GO:0033328">
    <property type="term" value="F:peroxisome membrane targeting sequence binding"/>
    <property type="evidence" value="ECO:0007669"/>
    <property type="project" value="TreeGrafter"/>
</dbReference>
<dbReference type="Pfam" id="PF04614">
    <property type="entry name" value="Pex19"/>
    <property type="match status" value="1"/>
</dbReference>
<dbReference type="InterPro" id="IPR006708">
    <property type="entry name" value="Pex19"/>
</dbReference>
<dbReference type="EMBL" id="JAXCGZ010017031">
    <property type="protein sequence ID" value="KAK7069080.1"/>
    <property type="molecule type" value="Genomic_DNA"/>
</dbReference>
<gene>
    <name evidence="4" type="primary">PEX19</name>
    <name evidence="4" type="ORF">SK128_017911</name>
</gene>
<evidence type="ECO:0000256" key="1">
    <source>
        <dbReference type="ARBA" id="ARBA00006326"/>
    </source>
</evidence>
<dbReference type="AlphaFoldDB" id="A0AAN8WZ79"/>
<feature type="region of interest" description="Disordered" evidence="3">
    <location>
        <begin position="331"/>
        <end position="367"/>
    </location>
</feature>
<accession>A0AAN8WZ79</accession>
<organism evidence="4 5">
    <name type="scientific">Halocaridina rubra</name>
    <name type="common">Hawaiian red shrimp</name>
    <dbReference type="NCBI Taxonomy" id="373956"/>
    <lineage>
        <taxon>Eukaryota</taxon>
        <taxon>Metazoa</taxon>
        <taxon>Ecdysozoa</taxon>
        <taxon>Arthropoda</taxon>
        <taxon>Crustacea</taxon>
        <taxon>Multicrustacea</taxon>
        <taxon>Malacostraca</taxon>
        <taxon>Eumalacostraca</taxon>
        <taxon>Eucarida</taxon>
        <taxon>Decapoda</taxon>
        <taxon>Pleocyemata</taxon>
        <taxon>Caridea</taxon>
        <taxon>Atyoidea</taxon>
        <taxon>Atyidae</taxon>
        <taxon>Halocaridina</taxon>
    </lineage>
</organism>
<dbReference type="GO" id="GO:0005778">
    <property type="term" value="C:peroxisomal membrane"/>
    <property type="evidence" value="ECO:0007669"/>
    <property type="project" value="TreeGrafter"/>
</dbReference>
<dbReference type="PANTHER" id="PTHR12774:SF2">
    <property type="entry name" value="PEROXISOMAL BIOGENESIS FACTOR 19"/>
    <property type="match status" value="1"/>
</dbReference>